<evidence type="ECO:0000256" key="2">
    <source>
        <dbReference type="ARBA" id="ARBA00022679"/>
    </source>
</evidence>
<evidence type="ECO:0000256" key="3">
    <source>
        <dbReference type="ARBA" id="ARBA00022691"/>
    </source>
</evidence>
<reference evidence="4" key="1">
    <citation type="journal article" date="2020" name="Stud. Mycol.">
        <title>101 Dothideomycetes genomes: a test case for predicting lifestyles and emergence of pathogens.</title>
        <authorList>
            <person name="Haridas S."/>
            <person name="Albert R."/>
            <person name="Binder M."/>
            <person name="Bloem J."/>
            <person name="Labutti K."/>
            <person name="Salamov A."/>
            <person name="Andreopoulos B."/>
            <person name="Baker S."/>
            <person name="Barry K."/>
            <person name="Bills G."/>
            <person name="Bluhm B."/>
            <person name="Cannon C."/>
            <person name="Castanera R."/>
            <person name="Culley D."/>
            <person name="Daum C."/>
            <person name="Ezra D."/>
            <person name="Gonzalez J."/>
            <person name="Henrissat B."/>
            <person name="Kuo A."/>
            <person name="Liang C."/>
            <person name="Lipzen A."/>
            <person name="Lutzoni F."/>
            <person name="Magnuson J."/>
            <person name="Mondo S."/>
            <person name="Nolan M."/>
            <person name="Ohm R."/>
            <person name="Pangilinan J."/>
            <person name="Park H.-J."/>
            <person name="Ramirez L."/>
            <person name="Alfaro M."/>
            <person name="Sun H."/>
            <person name="Tritt A."/>
            <person name="Yoshinaga Y."/>
            <person name="Zwiers L.-H."/>
            <person name="Turgeon B."/>
            <person name="Goodwin S."/>
            <person name="Spatafora J."/>
            <person name="Crous P."/>
            <person name="Grigoriev I."/>
        </authorList>
    </citation>
    <scope>NUCLEOTIDE SEQUENCE</scope>
    <source>
        <strain evidence="4">CBS 113818</strain>
    </source>
</reference>
<dbReference type="GO" id="GO:0008119">
    <property type="term" value="F:thiopurine S-methyltransferase activity"/>
    <property type="evidence" value="ECO:0007669"/>
    <property type="project" value="TreeGrafter"/>
</dbReference>
<dbReference type="InterPro" id="IPR008854">
    <property type="entry name" value="TPMT"/>
</dbReference>
<sequence>MANPTHDRLRTHFAALPPTSQASGWDSLWAEGTFTPWDRGFANPALIDYLAHPLSPPLSTAPNPTPGAPSVGTLDGQAMALPPPLKDDGTRRKALIPGCGKGYDVALLASYGYDAYGLEVSTHAAERAREYLKEAAEGGLEGENRVKDGGVGRGVMECLCGDFFEGGWLAETGEDIIGEGGFDVIYDNTFLCALPPSLRPAWAERTSALLAPDGLLVCLEFPTHKPAASQGPPWSLPPTVHLELLKRPGEDIGYDDAGVVVATQRAESEDALVRVGHWTPRRTHDVAVIKGVVRDCVSVWKHRAVSA</sequence>
<keyword evidence="5" id="KW-1185">Reference proteome</keyword>
<dbReference type="PANTHER" id="PTHR10259">
    <property type="entry name" value="THIOPURINE S-METHYLTRANSFERASE"/>
    <property type="match status" value="1"/>
</dbReference>
<dbReference type="InterPro" id="IPR029063">
    <property type="entry name" value="SAM-dependent_MTases_sf"/>
</dbReference>
<dbReference type="PANTHER" id="PTHR10259:SF11">
    <property type="entry name" value="THIOPURINE S-METHYLTRANSFERASE"/>
    <property type="match status" value="1"/>
</dbReference>
<accession>A0A6A7AJ04</accession>
<dbReference type="Proteomes" id="UP000799424">
    <property type="component" value="Unassembled WGS sequence"/>
</dbReference>
<evidence type="ECO:0000313" key="5">
    <source>
        <dbReference type="Proteomes" id="UP000799424"/>
    </source>
</evidence>
<keyword evidence="2 4" id="KW-0808">Transferase</keyword>
<keyword evidence="1 4" id="KW-0489">Methyltransferase</keyword>
<dbReference type="PROSITE" id="PS51585">
    <property type="entry name" value="SAM_MT_TPMT"/>
    <property type="match status" value="1"/>
</dbReference>
<dbReference type="OrthoDB" id="276151at2759"/>
<proteinExistence type="predicted"/>
<dbReference type="EMBL" id="MU006217">
    <property type="protein sequence ID" value="KAF2832688.1"/>
    <property type="molecule type" value="Genomic_DNA"/>
</dbReference>
<dbReference type="GO" id="GO:0032259">
    <property type="term" value="P:methylation"/>
    <property type="evidence" value="ECO:0007669"/>
    <property type="project" value="UniProtKB-KW"/>
</dbReference>
<evidence type="ECO:0000256" key="1">
    <source>
        <dbReference type="ARBA" id="ARBA00022603"/>
    </source>
</evidence>
<keyword evidence="3" id="KW-0949">S-adenosyl-L-methionine</keyword>
<dbReference type="Pfam" id="PF05724">
    <property type="entry name" value="TPMT"/>
    <property type="match status" value="1"/>
</dbReference>
<organism evidence="4 5">
    <name type="scientific">Ophiobolus disseminans</name>
    <dbReference type="NCBI Taxonomy" id="1469910"/>
    <lineage>
        <taxon>Eukaryota</taxon>
        <taxon>Fungi</taxon>
        <taxon>Dikarya</taxon>
        <taxon>Ascomycota</taxon>
        <taxon>Pezizomycotina</taxon>
        <taxon>Dothideomycetes</taxon>
        <taxon>Pleosporomycetidae</taxon>
        <taxon>Pleosporales</taxon>
        <taxon>Pleosporineae</taxon>
        <taxon>Phaeosphaeriaceae</taxon>
        <taxon>Ophiobolus</taxon>
    </lineage>
</organism>
<dbReference type="CDD" id="cd02440">
    <property type="entry name" value="AdoMet_MTases"/>
    <property type="match status" value="1"/>
</dbReference>
<dbReference type="AlphaFoldDB" id="A0A6A7AJ04"/>
<name>A0A6A7AJ04_9PLEO</name>
<gene>
    <name evidence="4" type="ORF">CC86DRAFT_93007</name>
</gene>
<dbReference type="SUPFAM" id="SSF53335">
    <property type="entry name" value="S-adenosyl-L-methionine-dependent methyltransferases"/>
    <property type="match status" value="1"/>
</dbReference>
<protein>
    <submittedName>
        <fullName evidence="4">S-adenosyl-L-methionine-dependent methyltransferase</fullName>
    </submittedName>
</protein>
<evidence type="ECO:0000313" key="4">
    <source>
        <dbReference type="EMBL" id="KAF2832688.1"/>
    </source>
</evidence>
<dbReference type="Gene3D" id="3.40.50.150">
    <property type="entry name" value="Vaccinia Virus protein VP39"/>
    <property type="match status" value="1"/>
</dbReference>